<organism evidence="1 2">
    <name type="scientific">Crassostrea virginica</name>
    <name type="common">Eastern oyster</name>
    <dbReference type="NCBI Taxonomy" id="6565"/>
    <lineage>
        <taxon>Eukaryota</taxon>
        <taxon>Metazoa</taxon>
        <taxon>Spiralia</taxon>
        <taxon>Lophotrochozoa</taxon>
        <taxon>Mollusca</taxon>
        <taxon>Bivalvia</taxon>
        <taxon>Autobranchia</taxon>
        <taxon>Pteriomorphia</taxon>
        <taxon>Ostreida</taxon>
        <taxon>Ostreoidea</taxon>
        <taxon>Ostreidae</taxon>
        <taxon>Crassostrea</taxon>
    </lineage>
</organism>
<accession>A0A8B8DRB4</accession>
<dbReference type="AlphaFoldDB" id="A0A8B8DRB4"/>
<protein>
    <submittedName>
        <fullName evidence="2">Uncharacterized protein LOC111128275</fullName>
    </submittedName>
</protein>
<dbReference type="Proteomes" id="UP000694844">
    <property type="component" value="Chromosome 4"/>
</dbReference>
<name>A0A8B8DRB4_CRAVI</name>
<dbReference type="KEGG" id="cvn:111128275"/>
<proteinExistence type="predicted"/>
<gene>
    <name evidence="2" type="primary">LOC111128275</name>
</gene>
<keyword evidence="1" id="KW-1185">Reference proteome</keyword>
<reference evidence="2" key="1">
    <citation type="submission" date="2025-08" db="UniProtKB">
        <authorList>
            <consortium name="RefSeq"/>
        </authorList>
    </citation>
    <scope>IDENTIFICATION</scope>
    <source>
        <tissue evidence="2">Whole sample</tissue>
    </source>
</reference>
<dbReference type="GeneID" id="111128275"/>
<sequence length="110" mass="12023">MRMDGVNGVNVNFIMITITMGVARALNGDKTTAAITTITVFSRRLVTYSAQFKRMDGVNGVNVNFIMITMTMGVARALNGDKTTAAITTITVFSRRLVPYSAQVKVILTW</sequence>
<evidence type="ECO:0000313" key="1">
    <source>
        <dbReference type="Proteomes" id="UP000694844"/>
    </source>
</evidence>
<dbReference type="RefSeq" id="XP_022329526.1">
    <property type="nucleotide sequence ID" value="XM_022473818.1"/>
</dbReference>
<evidence type="ECO:0000313" key="2">
    <source>
        <dbReference type="RefSeq" id="XP_022329526.1"/>
    </source>
</evidence>